<gene>
    <name evidence="1" type="ORF">A3C07_00500</name>
</gene>
<dbReference type="PANTHER" id="PTHR32432">
    <property type="entry name" value="CELL DIVISION PROTEIN FTSA-RELATED"/>
    <property type="match status" value="1"/>
</dbReference>
<dbReference type="EMBL" id="MHQI01000009">
    <property type="protein sequence ID" value="OHA00687.1"/>
    <property type="molecule type" value="Genomic_DNA"/>
</dbReference>
<dbReference type="Pfam" id="PF11104">
    <property type="entry name" value="PilM_2"/>
    <property type="match status" value="1"/>
</dbReference>
<dbReference type="Gene3D" id="3.30.420.40">
    <property type="match status" value="2"/>
</dbReference>
<evidence type="ECO:0000313" key="2">
    <source>
        <dbReference type="Proteomes" id="UP000179023"/>
    </source>
</evidence>
<dbReference type="InterPro" id="IPR050696">
    <property type="entry name" value="FtsA/MreB"/>
</dbReference>
<protein>
    <recommendedName>
        <fullName evidence="3">SHS2 domain-containing protein</fullName>
    </recommendedName>
</protein>
<dbReference type="CDD" id="cd24049">
    <property type="entry name" value="ASKHA_NBD_PilM"/>
    <property type="match status" value="1"/>
</dbReference>
<dbReference type="Proteomes" id="UP000179023">
    <property type="component" value="Unassembled WGS sequence"/>
</dbReference>
<reference evidence="1 2" key="1">
    <citation type="journal article" date="2016" name="Nat. Commun.">
        <title>Thousands of microbial genomes shed light on interconnected biogeochemical processes in an aquifer system.</title>
        <authorList>
            <person name="Anantharaman K."/>
            <person name="Brown C.T."/>
            <person name="Hug L.A."/>
            <person name="Sharon I."/>
            <person name="Castelle C.J."/>
            <person name="Probst A.J."/>
            <person name="Thomas B.C."/>
            <person name="Singh A."/>
            <person name="Wilkins M.J."/>
            <person name="Karaoz U."/>
            <person name="Brodie E.L."/>
            <person name="Williams K.H."/>
            <person name="Hubbard S.S."/>
            <person name="Banfield J.F."/>
        </authorList>
    </citation>
    <scope>NUCLEOTIDE SEQUENCE [LARGE SCALE GENOMIC DNA]</scope>
</reference>
<dbReference type="STRING" id="1802270.A3C07_00500"/>
<dbReference type="PANTHER" id="PTHR32432:SF3">
    <property type="entry name" value="ETHANOLAMINE UTILIZATION PROTEIN EUTJ"/>
    <property type="match status" value="1"/>
</dbReference>
<dbReference type="Gene3D" id="3.30.1490.300">
    <property type="match status" value="1"/>
</dbReference>
<comment type="caution">
    <text evidence="1">The sequence shown here is derived from an EMBL/GenBank/DDBJ whole genome shotgun (WGS) entry which is preliminary data.</text>
</comment>
<dbReference type="SUPFAM" id="SSF53067">
    <property type="entry name" value="Actin-like ATPase domain"/>
    <property type="match status" value="2"/>
</dbReference>
<proteinExistence type="predicted"/>
<dbReference type="AlphaFoldDB" id="A0A1G2KMJ5"/>
<dbReference type="InterPro" id="IPR043129">
    <property type="entry name" value="ATPase_NBD"/>
</dbReference>
<dbReference type="PIRSF" id="PIRSF019169">
    <property type="entry name" value="PilM"/>
    <property type="match status" value="1"/>
</dbReference>
<sequence length="370" mass="41090">MVDISFLKKFKKPSFSFDFLTGKPTRVVGIDIGMFSVKVVQLRYEGERAILETYGELLSEQYFKNAEQITGGGFLRYLDNDVATLLKDVLRESNVTAKEAVLSVPATASFVTPISFPRLSEKELESAIPLEARKYVPIPLSEVILDWDVLETEGEKDSIEVLLIAVSREVVEKFKRVAKLAEIIPLALEIETFSLARSLARYDMVPTALINFGHTATTLTVVDKGRLQISHSIGRGAQELTKALERGLKVSAARAEALKREVGMSERIEEREITSVMTPLVRALFAELERLLSLYNRKSPRKIQKVLLAGGGSNLQGMVEYVVSKFGVEVARANPFGRIVSPVFMQPILRELGPTFSVAVGLALREITTR</sequence>
<organism evidence="1 2">
    <name type="scientific">Candidatus Sungbacteria bacterium RIFCSPHIGHO2_02_FULL_47_11</name>
    <dbReference type="NCBI Taxonomy" id="1802270"/>
    <lineage>
        <taxon>Bacteria</taxon>
        <taxon>Candidatus Sungiibacteriota</taxon>
    </lineage>
</organism>
<evidence type="ECO:0000313" key="1">
    <source>
        <dbReference type="EMBL" id="OHA00687.1"/>
    </source>
</evidence>
<accession>A0A1G2KMJ5</accession>
<name>A0A1G2KMJ5_9BACT</name>
<dbReference type="InterPro" id="IPR005883">
    <property type="entry name" value="PilM"/>
</dbReference>
<dbReference type="NCBIfam" id="TIGR01175">
    <property type="entry name" value="pilM"/>
    <property type="match status" value="1"/>
</dbReference>
<evidence type="ECO:0008006" key="3">
    <source>
        <dbReference type="Google" id="ProtNLM"/>
    </source>
</evidence>